<evidence type="ECO:0000256" key="1">
    <source>
        <dbReference type="ARBA" id="ARBA00022490"/>
    </source>
</evidence>
<evidence type="ECO:0000256" key="4">
    <source>
        <dbReference type="ARBA" id="ARBA00022723"/>
    </source>
</evidence>
<dbReference type="AlphaFoldDB" id="A0A7J4JE61"/>
<dbReference type="InterPro" id="IPR016432">
    <property type="entry name" value="RNP4"/>
</dbReference>
<dbReference type="Gene3D" id="1.20.5.420">
    <property type="entry name" value="Immunoglobulin FC, subunit C"/>
    <property type="match status" value="1"/>
</dbReference>
<accession>A0A7J4JE61</accession>
<dbReference type="GO" id="GO:0046872">
    <property type="term" value="F:metal ion binding"/>
    <property type="evidence" value="ECO:0007669"/>
    <property type="project" value="UniProtKB-KW"/>
</dbReference>
<dbReference type="Proteomes" id="UP000564964">
    <property type="component" value="Unassembled WGS sequence"/>
</dbReference>
<dbReference type="Proteomes" id="UP000678237">
    <property type="component" value="Unassembled WGS sequence"/>
</dbReference>
<keyword evidence="3" id="KW-0540">Nuclease</keyword>
<evidence type="ECO:0000313" key="10">
    <source>
        <dbReference type="Proteomes" id="UP000564964"/>
    </source>
</evidence>
<keyword evidence="6" id="KW-0378">Hydrolase</keyword>
<evidence type="ECO:0000256" key="6">
    <source>
        <dbReference type="ARBA" id="ARBA00022801"/>
    </source>
</evidence>
<keyword evidence="1" id="KW-0963">Cytoplasm</keyword>
<reference evidence="9" key="2">
    <citation type="submission" date="2021-03" db="EMBL/GenBank/DDBJ databases">
        <authorList>
            <person name="Jaffe A."/>
        </authorList>
    </citation>
    <scope>NUCLEOTIDE SEQUENCE</scope>
    <source>
        <strain evidence="9">RIFCSPLOWO2_01_FULL_58_19</strain>
    </source>
</reference>
<evidence type="ECO:0000313" key="8">
    <source>
        <dbReference type="EMBL" id="HIH16052.1"/>
    </source>
</evidence>
<keyword evidence="4" id="KW-0479">Metal-binding</keyword>
<dbReference type="EMBL" id="JAGVWE010000002">
    <property type="protein sequence ID" value="MBS3062581.1"/>
    <property type="molecule type" value="Genomic_DNA"/>
</dbReference>
<dbReference type="GO" id="GO:0016787">
    <property type="term" value="F:hydrolase activity"/>
    <property type="evidence" value="ECO:0007669"/>
    <property type="project" value="UniProtKB-KW"/>
</dbReference>
<dbReference type="PIRSF" id="PIRSF004878">
    <property type="entry name" value="RNase_P_4"/>
    <property type="match status" value="1"/>
</dbReference>
<evidence type="ECO:0000256" key="2">
    <source>
        <dbReference type="ARBA" id="ARBA00022694"/>
    </source>
</evidence>
<dbReference type="EMBL" id="DUGH01000035">
    <property type="protein sequence ID" value="HIH16052.1"/>
    <property type="molecule type" value="Genomic_DNA"/>
</dbReference>
<reference evidence="9" key="3">
    <citation type="submission" date="2021-05" db="EMBL/GenBank/DDBJ databases">
        <title>Protein family content uncovers lineage relationships and bacterial pathway maintenance mechanisms in DPANN archaea.</title>
        <authorList>
            <person name="Castelle C.J."/>
            <person name="Meheust R."/>
            <person name="Jaffe A.L."/>
            <person name="Seitz K."/>
            <person name="Gong X."/>
            <person name="Baker B.J."/>
            <person name="Banfield J.F."/>
        </authorList>
    </citation>
    <scope>NUCLEOTIDE SEQUENCE</scope>
    <source>
        <strain evidence="9">RIFCSPLOWO2_01_FULL_58_19</strain>
    </source>
</reference>
<evidence type="ECO:0000256" key="7">
    <source>
        <dbReference type="ARBA" id="ARBA00022833"/>
    </source>
</evidence>
<name>A0A7J4JE61_9ARCH</name>
<protein>
    <submittedName>
        <fullName evidence="8">Ribonuclease P</fullName>
    </submittedName>
</protein>
<dbReference type="Pfam" id="PF04032">
    <property type="entry name" value="Rpr2"/>
    <property type="match status" value="1"/>
</dbReference>
<proteinExistence type="predicted"/>
<dbReference type="InterPro" id="IPR007175">
    <property type="entry name" value="Rpr2/Snm1/Rpp21"/>
</dbReference>
<keyword evidence="2" id="KW-0819">tRNA processing</keyword>
<dbReference type="GO" id="GO:0004519">
    <property type="term" value="F:endonuclease activity"/>
    <property type="evidence" value="ECO:0007669"/>
    <property type="project" value="UniProtKB-KW"/>
</dbReference>
<keyword evidence="7" id="KW-0862">Zinc</keyword>
<keyword evidence="5" id="KW-0255">Endonuclease</keyword>
<dbReference type="GO" id="GO:0030677">
    <property type="term" value="C:ribonuclease P complex"/>
    <property type="evidence" value="ECO:0007669"/>
    <property type="project" value="InterPro"/>
</dbReference>
<sequence length="93" mass="10763">MRERQKNRVEALALERIYRLFELAEAEAKPERAKRYVELARKISARNKARIPPELKKRFCKKCNSMNVQVAATKLGWRTVKCGDCGAERKAGK</sequence>
<gene>
    <name evidence="8" type="ORF">HA252_01460</name>
    <name evidence="9" type="ORF">J4203_01805</name>
</gene>
<evidence type="ECO:0000256" key="3">
    <source>
        <dbReference type="ARBA" id="ARBA00022722"/>
    </source>
</evidence>
<evidence type="ECO:0000313" key="9">
    <source>
        <dbReference type="EMBL" id="MBS3062581.1"/>
    </source>
</evidence>
<comment type="caution">
    <text evidence="8">The sequence shown here is derived from an EMBL/GenBank/DDBJ whole genome shotgun (WGS) entry which is preliminary data.</text>
</comment>
<evidence type="ECO:0000256" key="5">
    <source>
        <dbReference type="ARBA" id="ARBA00022759"/>
    </source>
</evidence>
<organism evidence="8 10">
    <name type="scientific">Candidatus Iainarchaeum sp</name>
    <dbReference type="NCBI Taxonomy" id="3101447"/>
    <lineage>
        <taxon>Archaea</taxon>
        <taxon>Candidatus Iainarchaeota</taxon>
        <taxon>Candidatus Iainarchaeia</taxon>
        <taxon>Candidatus Iainarchaeales</taxon>
        <taxon>Candidatus Iainarchaeaceae</taxon>
        <taxon>Candidatus Iainarchaeum</taxon>
    </lineage>
</organism>
<dbReference type="GO" id="GO:0001682">
    <property type="term" value="P:tRNA 5'-leader removal"/>
    <property type="evidence" value="ECO:0007669"/>
    <property type="project" value="InterPro"/>
</dbReference>
<reference evidence="10" key="1">
    <citation type="journal article" date="2020" name="bioRxiv">
        <title>A rank-normalized archaeal taxonomy based on genome phylogeny resolves widespread incomplete and uneven classifications.</title>
        <authorList>
            <person name="Rinke C."/>
            <person name="Chuvochina M."/>
            <person name="Mussig A.J."/>
            <person name="Chaumeil P.-A."/>
            <person name="Waite D.W."/>
            <person name="Whitman W.B."/>
            <person name="Parks D.H."/>
            <person name="Hugenholtz P."/>
        </authorList>
    </citation>
    <scope>NUCLEOTIDE SEQUENCE [LARGE SCALE GENOMIC DNA]</scope>
</reference>